<keyword evidence="7" id="KW-0472">Membrane</keyword>
<keyword evidence="7" id="KW-1133">Transmembrane helix</keyword>
<keyword evidence="5" id="KW-0418">Kinase</keyword>
<feature type="transmembrane region" description="Helical" evidence="7">
    <location>
        <begin position="263"/>
        <end position="284"/>
    </location>
</feature>
<feature type="transmembrane region" description="Helical" evidence="7">
    <location>
        <begin position="203"/>
        <end position="224"/>
    </location>
</feature>
<dbReference type="STRING" id="717772.THIAE_08480"/>
<dbReference type="InterPro" id="IPR011622">
    <property type="entry name" value="7TMR_DISM_rcpt_extracell_dom2"/>
</dbReference>
<accession>W0DYL5</accession>
<dbReference type="InterPro" id="IPR003594">
    <property type="entry name" value="HATPase_dom"/>
</dbReference>
<evidence type="ECO:0000313" key="10">
    <source>
        <dbReference type="Proteomes" id="UP000005380"/>
    </source>
</evidence>
<dbReference type="KEGG" id="tao:THIAE_08480"/>
<keyword evidence="4" id="KW-0808">Transferase</keyword>
<keyword evidence="7" id="KW-0812">Transmembrane</keyword>
<dbReference type="Proteomes" id="UP000005380">
    <property type="component" value="Chromosome"/>
</dbReference>
<dbReference type="InterPro" id="IPR011623">
    <property type="entry name" value="7TMR_DISM_rcpt_extracell_dom1"/>
</dbReference>
<evidence type="ECO:0000256" key="2">
    <source>
        <dbReference type="ARBA" id="ARBA00012438"/>
    </source>
</evidence>
<dbReference type="EC" id="2.7.13.3" evidence="2"/>
<feature type="transmembrane region" description="Helical" evidence="7">
    <location>
        <begin position="173"/>
        <end position="196"/>
    </location>
</feature>
<sequence length="634" mass="72005">MGLVLFSLATLLRADNLQCHPYQNLPHHSMIFFDASAALDFDDIQTIEFTEPYSAKALGLTRNAVWIKTHFNPKQACLTPSWYLQFGNPFLDYIDVYILQNNRLLAHHELGDRRSRPADLPPQRLPALPLSPYLHADAADELVIFARLASQNSIATHMVFITQAQIQAQELPVLILSAFVASALILLLVFSIILWALTRQAALLYYIVMLLSYGYILATVYGWMHLFALPSDPWILIAQPVLILSFLLLTNAILAINQTYKKLYQVLLAIAVFLVVLSLISGLMDNLQPALKIVHSLGVILLFILLVISGLMFKNNTIAKFYFLVFGVMIFALILRIMAIYNFVPANFFLAHLFSFMILIQLIILFFVTLGFYYKHYLGLLKQQQQLQLEQELVSQRKLFLRLLSHEFMTPLAIGSAAGRNLADDLDDLAKQNVAPHIVRQMQQDLHTQQRARQRLQDLVNQCLEADYEVNRFEEGYTTLAKFSRIFYQNLNKIDQRPRIIVEWGFEPEQLSEQHSALRIKGDAEPLVMALNMVVNNALKYSKQDQNVIITVSLDKAQLTIAVRDFGIGFDQDKEITQAFKRGRNTQSTSGLGLGLFISQDILQRYHGELTIKPQQPGSLVSLCIPLSIPLDSK</sequence>
<dbReference type="Pfam" id="PF02518">
    <property type="entry name" value="HATPase_c"/>
    <property type="match status" value="1"/>
</dbReference>
<evidence type="ECO:0000313" key="9">
    <source>
        <dbReference type="EMBL" id="AHF02363.1"/>
    </source>
</evidence>
<gene>
    <name evidence="9" type="ORF">THIAE_08480</name>
</gene>
<dbReference type="PRINTS" id="PR00344">
    <property type="entry name" value="BCTRLSENSOR"/>
</dbReference>
<dbReference type="Pfam" id="PF07696">
    <property type="entry name" value="7TMR-DISMED2"/>
    <property type="match status" value="1"/>
</dbReference>
<dbReference type="GO" id="GO:0005886">
    <property type="term" value="C:plasma membrane"/>
    <property type="evidence" value="ECO:0007669"/>
    <property type="project" value="TreeGrafter"/>
</dbReference>
<dbReference type="AlphaFoldDB" id="W0DYL5"/>
<dbReference type="Pfam" id="PF07695">
    <property type="entry name" value="7TMR-DISM_7TM"/>
    <property type="match status" value="1"/>
</dbReference>
<dbReference type="GO" id="GO:0000155">
    <property type="term" value="F:phosphorelay sensor kinase activity"/>
    <property type="evidence" value="ECO:0007669"/>
    <property type="project" value="TreeGrafter"/>
</dbReference>
<feature type="transmembrane region" description="Helical" evidence="7">
    <location>
        <begin position="236"/>
        <end position="256"/>
    </location>
</feature>
<dbReference type="InterPro" id="IPR005467">
    <property type="entry name" value="His_kinase_dom"/>
</dbReference>
<dbReference type="PANTHER" id="PTHR45453:SF1">
    <property type="entry name" value="PHOSPHATE REGULON SENSOR PROTEIN PHOR"/>
    <property type="match status" value="1"/>
</dbReference>
<dbReference type="SUPFAM" id="SSF55874">
    <property type="entry name" value="ATPase domain of HSP90 chaperone/DNA topoisomerase II/histidine kinase"/>
    <property type="match status" value="1"/>
</dbReference>
<evidence type="ECO:0000256" key="1">
    <source>
        <dbReference type="ARBA" id="ARBA00000085"/>
    </source>
</evidence>
<name>W0DYL5_9GAMM</name>
<evidence type="ECO:0000256" key="3">
    <source>
        <dbReference type="ARBA" id="ARBA00022553"/>
    </source>
</evidence>
<dbReference type="HOGENOM" id="CLU_431426_0_0_6"/>
<keyword evidence="6" id="KW-0902">Two-component regulatory system</keyword>
<evidence type="ECO:0000259" key="8">
    <source>
        <dbReference type="PROSITE" id="PS50109"/>
    </source>
</evidence>
<evidence type="ECO:0000256" key="4">
    <source>
        <dbReference type="ARBA" id="ARBA00022679"/>
    </source>
</evidence>
<dbReference type="GO" id="GO:0016036">
    <property type="term" value="P:cellular response to phosphate starvation"/>
    <property type="evidence" value="ECO:0007669"/>
    <property type="project" value="TreeGrafter"/>
</dbReference>
<feature type="transmembrane region" description="Helical" evidence="7">
    <location>
        <begin position="321"/>
        <end position="343"/>
    </location>
</feature>
<dbReference type="GO" id="GO:0004721">
    <property type="term" value="F:phosphoprotein phosphatase activity"/>
    <property type="evidence" value="ECO:0007669"/>
    <property type="project" value="TreeGrafter"/>
</dbReference>
<dbReference type="InterPro" id="IPR004358">
    <property type="entry name" value="Sig_transdc_His_kin-like_C"/>
</dbReference>
<dbReference type="Gene3D" id="1.10.287.130">
    <property type="match status" value="1"/>
</dbReference>
<dbReference type="InterPro" id="IPR036890">
    <property type="entry name" value="HATPase_C_sf"/>
</dbReference>
<dbReference type="EMBL" id="CP007030">
    <property type="protein sequence ID" value="AHF02363.1"/>
    <property type="molecule type" value="Genomic_DNA"/>
</dbReference>
<dbReference type="RefSeq" id="WP_006460986.1">
    <property type="nucleotide sequence ID" value="NZ_CP007030.1"/>
</dbReference>
<organism evidence="9 10">
    <name type="scientific">Thiomicrospira aerophila AL3</name>
    <dbReference type="NCBI Taxonomy" id="717772"/>
    <lineage>
        <taxon>Bacteria</taxon>
        <taxon>Pseudomonadati</taxon>
        <taxon>Pseudomonadota</taxon>
        <taxon>Gammaproteobacteria</taxon>
        <taxon>Thiotrichales</taxon>
        <taxon>Piscirickettsiaceae</taxon>
        <taxon>Thiomicrospira</taxon>
    </lineage>
</organism>
<evidence type="ECO:0000256" key="5">
    <source>
        <dbReference type="ARBA" id="ARBA00022777"/>
    </source>
</evidence>
<dbReference type="Gene3D" id="2.60.40.2380">
    <property type="match status" value="1"/>
</dbReference>
<dbReference type="Gene3D" id="3.30.565.10">
    <property type="entry name" value="Histidine kinase-like ATPase, C-terminal domain"/>
    <property type="match status" value="1"/>
</dbReference>
<reference evidence="9 10" key="1">
    <citation type="submission" date="2013-12" db="EMBL/GenBank/DDBJ databases">
        <authorList>
            <consortium name="DOE Joint Genome Institute"/>
            <person name="Kappler U."/>
            <person name="Huntemann M."/>
            <person name="Han J."/>
            <person name="Chen A."/>
            <person name="Kyrpides N."/>
            <person name="Mavromatis K."/>
            <person name="Markowitz V."/>
            <person name="Palaniappan K."/>
            <person name="Ivanova N."/>
            <person name="Schaumberg A."/>
            <person name="Pati A."/>
            <person name="Liolios K."/>
            <person name="Nordberg H.P."/>
            <person name="Cantor M.N."/>
            <person name="Hua S.X."/>
            <person name="Woyke T."/>
        </authorList>
    </citation>
    <scope>NUCLEOTIDE SEQUENCE [LARGE SCALE GENOMIC DNA]</scope>
    <source>
        <strain evidence="10">AL2</strain>
    </source>
</reference>
<comment type="catalytic activity">
    <reaction evidence="1">
        <text>ATP + protein L-histidine = ADP + protein N-phospho-L-histidine.</text>
        <dbReference type="EC" id="2.7.13.3"/>
    </reaction>
</comment>
<dbReference type="OrthoDB" id="9808408at2"/>
<evidence type="ECO:0000256" key="7">
    <source>
        <dbReference type="SAM" id="Phobius"/>
    </source>
</evidence>
<feature type="transmembrane region" description="Helical" evidence="7">
    <location>
        <begin position="290"/>
        <end position="309"/>
    </location>
</feature>
<protein>
    <recommendedName>
        <fullName evidence="2">histidine kinase</fullName>
        <ecNumber evidence="2">2.7.13.3</ecNumber>
    </recommendedName>
</protein>
<dbReference type="PROSITE" id="PS50109">
    <property type="entry name" value="HIS_KIN"/>
    <property type="match status" value="1"/>
</dbReference>
<proteinExistence type="predicted"/>
<keyword evidence="10" id="KW-1185">Reference proteome</keyword>
<dbReference type="SMART" id="SM00387">
    <property type="entry name" value="HATPase_c"/>
    <property type="match status" value="1"/>
</dbReference>
<dbReference type="PANTHER" id="PTHR45453">
    <property type="entry name" value="PHOSPHATE REGULON SENSOR PROTEIN PHOR"/>
    <property type="match status" value="1"/>
</dbReference>
<evidence type="ECO:0000256" key="6">
    <source>
        <dbReference type="ARBA" id="ARBA00023012"/>
    </source>
</evidence>
<dbReference type="InterPro" id="IPR050351">
    <property type="entry name" value="BphY/WalK/GraS-like"/>
</dbReference>
<keyword evidence="3" id="KW-0597">Phosphoprotein</keyword>
<feature type="domain" description="Histidine kinase" evidence="8">
    <location>
        <begin position="403"/>
        <end position="629"/>
    </location>
</feature>
<feature type="transmembrane region" description="Helical" evidence="7">
    <location>
        <begin position="349"/>
        <end position="374"/>
    </location>
</feature>
<dbReference type="InParanoid" id="W0DYL5"/>
<dbReference type="eggNOG" id="COG2205">
    <property type="taxonomic scope" value="Bacteria"/>
</dbReference>